<dbReference type="EMBL" id="GBRH01226984">
    <property type="protein sequence ID" value="JAD70911.1"/>
    <property type="molecule type" value="Transcribed_RNA"/>
</dbReference>
<name>A0A0A9C5Q6_ARUDO</name>
<dbReference type="AlphaFoldDB" id="A0A0A9C5Q6"/>
<evidence type="ECO:0000313" key="1">
    <source>
        <dbReference type="EMBL" id="JAD70911.1"/>
    </source>
</evidence>
<reference evidence="1" key="1">
    <citation type="submission" date="2014-09" db="EMBL/GenBank/DDBJ databases">
        <authorList>
            <person name="Magalhaes I.L.F."/>
            <person name="Oliveira U."/>
            <person name="Santos F.R."/>
            <person name="Vidigal T.H.D.A."/>
            <person name="Brescovit A.D."/>
            <person name="Santos A.J."/>
        </authorList>
    </citation>
    <scope>NUCLEOTIDE SEQUENCE</scope>
    <source>
        <tissue evidence="1">Shoot tissue taken approximately 20 cm above the soil surface</tissue>
    </source>
</reference>
<reference evidence="1" key="2">
    <citation type="journal article" date="2015" name="Data Brief">
        <title>Shoot transcriptome of the giant reed, Arundo donax.</title>
        <authorList>
            <person name="Barrero R.A."/>
            <person name="Guerrero F.D."/>
            <person name="Moolhuijzen P."/>
            <person name="Goolsby J.A."/>
            <person name="Tidwell J."/>
            <person name="Bellgard S.E."/>
            <person name="Bellgard M.I."/>
        </authorList>
    </citation>
    <scope>NUCLEOTIDE SEQUENCE</scope>
    <source>
        <tissue evidence="1">Shoot tissue taken approximately 20 cm above the soil surface</tissue>
    </source>
</reference>
<organism evidence="1">
    <name type="scientific">Arundo donax</name>
    <name type="common">Giant reed</name>
    <name type="synonym">Donax arundinaceus</name>
    <dbReference type="NCBI Taxonomy" id="35708"/>
    <lineage>
        <taxon>Eukaryota</taxon>
        <taxon>Viridiplantae</taxon>
        <taxon>Streptophyta</taxon>
        <taxon>Embryophyta</taxon>
        <taxon>Tracheophyta</taxon>
        <taxon>Spermatophyta</taxon>
        <taxon>Magnoliopsida</taxon>
        <taxon>Liliopsida</taxon>
        <taxon>Poales</taxon>
        <taxon>Poaceae</taxon>
        <taxon>PACMAD clade</taxon>
        <taxon>Arundinoideae</taxon>
        <taxon>Arundineae</taxon>
        <taxon>Arundo</taxon>
    </lineage>
</organism>
<protein>
    <submittedName>
        <fullName evidence="1">Uncharacterized protein</fullName>
    </submittedName>
</protein>
<proteinExistence type="predicted"/>
<accession>A0A0A9C5Q6</accession>
<sequence length="29" mass="3139">MAWFGSQVMGLLGEFGSGSWVMGSPGEFW</sequence>